<dbReference type="Proteomes" id="UP000017973">
    <property type="component" value="Unassembled WGS sequence"/>
</dbReference>
<accession>V6M472</accession>
<keyword evidence="4" id="KW-1185">Reference proteome</keyword>
<feature type="domain" description="Bacterial spore germination immunoglobulin-like" evidence="2">
    <location>
        <begin position="107"/>
        <end position="179"/>
    </location>
</feature>
<feature type="compositionally biased region" description="Low complexity" evidence="1">
    <location>
        <begin position="53"/>
        <end position="63"/>
    </location>
</feature>
<protein>
    <submittedName>
        <fullName evidence="3">Sporulation protein</fullName>
    </submittedName>
</protein>
<feature type="region of interest" description="Disordered" evidence="1">
    <location>
        <begin position="45"/>
        <end position="93"/>
    </location>
</feature>
<feature type="compositionally biased region" description="Pro residues" evidence="1">
    <location>
        <begin position="64"/>
        <end position="76"/>
    </location>
</feature>
<sequence>MKRGFLFSVQLGRMCIIIYKIEGDTMKKFLLLLLTAAILHGCSSTSAPAESNETQPPAANEPATPAPTQPQEPAPAPEAGQEEPEPTSDMTYGNDIFQKVTVRKTGEDTFEVKGQAKVFEAVVSYVVEDGHNELAEGSFTTSAGAPEFGDFTYTLKVKKAEPNSTLLLILFEKSAKDGSRQMELIIPLPEK</sequence>
<evidence type="ECO:0000259" key="2">
    <source>
        <dbReference type="Pfam" id="PF10648"/>
    </source>
</evidence>
<evidence type="ECO:0000256" key="1">
    <source>
        <dbReference type="SAM" id="MobiDB-lite"/>
    </source>
</evidence>
<name>V6M472_9BACL</name>
<evidence type="ECO:0000313" key="3">
    <source>
        <dbReference type="EMBL" id="EST52665.1"/>
    </source>
</evidence>
<dbReference type="HOGENOM" id="CLU_1583385_0_0_9"/>
<dbReference type="eggNOG" id="ENOG5031QTN">
    <property type="taxonomic scope" value="Bacteria"/>
</dbReference>
<dbReference type="PATRIC" id="fig|1408254.3.peg.3355"/>
<proteinExistence type="predicted"/>
<comment type="caution">
    <text evidence="3">The sequence shown here is derived from an EMBL/GenBank/DDBJ whole genome shotgun (WGS) entry which is preliminary data.</text>
</comment>
<organism evidence="3 4">
    <name type="scientific">Brevibacillus panacihumi W25</name>
    <dbReference type="NCBI Taxonomy" id="1408254"/>
    <lineage>
        <taxon>Bacteria</taxon>
        <taxon>Bacillati</taxon>
        <taxon>Bacillota</taxon>
        <taxon>Bacilli</taxon>
        <taxon>Bacillales</taxon>
        <taxon>Paenibacillaceae</taxon>
        <taxon>Brevibacillus</taxon>
    </lineage>
</organism>
<dbReference type="InterPro" id="IPR018911">
    <property type="entry name" value="Gmad2_Ig-like_dom"/>
</dbReference>
<dbReference type="EMBL" id="AYJU01000017">
    <property type="protein sequence ID" value="EST52665.1"/>
    <property type="molecule type" value="Genomic_DNA"/>
</dbReference>
<dbReference type="AlphaFoldDB" id="V6M472"/>
<evidence type="ECO:0000313" key="4">
    <source>
        <dbReference type="Proteomes" id="UP000017973"/>
    </source>
</evidence>
<dbReference type="Pfam" id="PF10648">
    <property type="entry name" value="Gmad2"/>
    <property type="match status" value="1"/>
</dbReference>
<gene>
    <name evidence="3" type="ORF">T458_17045</name>
</gene>
<reference evidence="3 4" key="1">
    <citation type="journal article" date="2014" name="Genome Announc.">
        <title>Draft Genome Sequence of Brevibacillus panacihumi Strain W25, a Halotolerant Hydrocarbon-Degrading Bacterium.</title>
        <authorList>
            <person name="Wang X."/>
            <person name="Jin D."/>
            <person name="Zhou L."/>
            <person name="Wu L."/>
            <person name="An W."/>
            <person name="Chen Y."/>
            <person name="Zhao L."/>
        </authorList>
    </citation>
    <scope>NUCLEOTIDE SEQUENCE [LARGE SCALE GENOMIC DNA]</scope>
    <source>
        <strain evidence="3 4">W25</strain>
    </source>
</reference>